<reference evidence="1 2" key="1">
    <citation type="submission" date="2020-12" db="EMBL/GenBank/DDBJ databases">
        <title>Chryseobacterium endoalhailicus sp. nov., isolated from seed of leguminous plant.</title>
        <authorList>
            <person name="Zhang X."/>
        </authorList>
    </citation>
    <scope>NUCLEOTIDE SEQUENCE [LARGE SCALE GENOMIC DNA]</scope>
    <source>
        <strain evidence="1 2">L7</strain>
    </source>
</reference>
<comment type="caution">
    <text evidence="1">The sequence shown here is derived from an EMBL/GenBank/DDBJ whole genome shotgun (WGS) entry which is preliminary data.</text>
</comment>
<dbReference type="Pfam" id="PF13563">
    <property type="entry name" value="2_5_RNA_ligase2"/>
    <property type="match status" value="1"/>
</dbReference>
<accession>A0ABS1QAU8</accession>
<sequence>MKKMYFIAIYPPQDIIDEVRVFKQDLAKNYDNSKALTNDAHITLLAPFDRDQELESDIHAAFEKIDTNIPPFAIVLDGFGSFPHPKNPVLFIHPEPNEHLNILHERIRQPFSFGVKSFTPHVTIGYRNLSFDNYLKAWEVYRDKEYKTKFIVDKILLLRHDGRWIPIAEKKLTGSITEK</sequence>
<organism evidence="1 2">
    <name type="scientific">Chryseobacterium endalhagicum</name>
    <dbReference type="NCBI Taxonomy" id="2797638"/>
    <lineage>
        <taxon>Bacteria</taxon>
        <taxon>Pseudomonadati</taxon>
        <taxon>Bacteroidota</taxon>
        <taxon>Flavobacteriia</taxon>
        <taxon>Flavobacteriales</taxon>
        <taxon>Weeksellaceae</taxon>
        <taxon>Chryseobacterium group</taxon>
        <taxon>Chryseobacterium</taxon>
    </lineage>
</organism>
<proteinExistence type="predicted"/>
<dbReference type="InterPro" id="IPR050580">
    <property type="entry name" value="2H_phosphoesterase_YjcG-like"/>
</dbReference>
<keyword evidence="1" id="KW-0436">Ligase</keyword>
<evidence type="ECO:0000313" key="2">
    <source>
        <dbReference type="Proteomes" id="UP000661696"/>
    </source>
</evidence>
<dbReference type="PANTHER" id="PTHR40037:SF1">
    <property type="entry name" value="PHOSPHOESTERASE SAOUHSC_00951-RELATED"/>
    <property type="match status" value="1"/>
</dbReference>
<keyword evidence="2" id="KW-1185">Reference proteome</keyword>
<name>A0ABS1QAU8_9FLAO</name>
<dbReference type="GO" id="GO:0016874">
    <property type="term" value="F:ligase activity"/>
    <property type="evidence" value="ECO:0007669"/>
    <property type="project" value="UniProtKB-KW"/>
</dbReference>
<dbReference type="InterPro" id="IPR009097">
    <property type="entry name" value="Cyclic_Pdiesterase"/>
</dbReference>
<dbReference type="SUPFAM" id="SSF55144">
    <property type="entry name" value="LigT-like"/>
    <property type="match status" value="1"/>
</dbReference>
<dbReference type="PANTHER" id="PTHR40037">
    <property type="entry name" value="PHOSPHOESTERASE YJCG-RELATED"/>
    <property type="match status" value="1"/>
</dbReference>
<protein>
    <submittedName>
        <fullName evidence="1">2'-5' RNA ligase family protein</fullName>
    </submittedName>
</protein>
<dbReference type="Proteomes" id="UP000661696">
    <property type="component" value="Unassembled WGS sequence"/>
</dbReference>
<dbReference type="Gene3D" id="3.90.1140.10">
    <property type="entry name" value="Cyclic phosphodiesterase"/>
    <property type="match status" value="1"/>
</dbReference>
<gene>
    <name evidence="1" type="ORF">JET18_00160</name>
</gene>
<evidence type="ECO:0000313" key="1">
    <source>
        <dbReference type="EMBL" id="MBL1219234.1"/>
    </source>
</evidence>
<dbReference type="EMBL" id="JAELVM010000001">
    <property type="protein sequence ID" value="MBL1219234.1"/>
    <property type="molecule type" value="Genomic_DNA"/>
</dbReference>
<dbReference type="RefSeq" id="WP_202088269.1">
    <property type="nucleotide sequence ID" value="NZ_JAELVM010000001.1"/>
</dbReference>